<evidence type="ECO:0000313" key="3">
    <source>
        <dbReference type="EMBL" id="SPR12301.1"/>
    </source>
</evidence>
<dbReference type="EMBL" id="LS398547">
    <property type="protein sequence ID" value="SPR12301.1"/>
    <property type="molecule type" value="Genomic_DNA"/>
</dbReference>
<dbReference type="NCBIfam" id="NF010247">
    <property type="entry name" value="PRK13694.1"/>
    <property type="match status" value="1"/>
</dbReference>
<dbReference type="Proteomes" id="UP000244960">
    <property type="component" value="Chromosome I"/>
</dbReference>
<proteinExistence type="predicted"/>
<gene>
    <name evidence="3" type="ORF">UT176_02083</name>
</gene>
<evidence type="ECO:0000259" key="2">
    <source>
        <dbReference type="Pfam" id="PF10073"/>
    </source>
</evidence>
<keyword evidence="1" id="KW-0175">Coiled coil</keyword>
<dbReference type="InterPro" id="IPR046367">
    <property type="entry name" value="GapR-like_DNA-bd"/>
</dbReference>
<dbReference type="AlphaFoldDB" id="A0A2U3RGF7"/>
<feature type="domain" description="GapR-like DNA-binding" evidence="2">
    <location>
        <begin position="8"/>
        <end position="78"/>
    </location>
</feature>
<accession>A0A2U3RGF7</accession>
<name>A0A2U3RGF7_ORITS</name>
<dbReference type="RefSeq" id="WP_045919669.1">
    <property type="nucleotide sequence ID" value="NZ_LS398547.1"/>
</dbReference>
<dbReference type="GO" id="GO:0003677">
    <property type="term" value="F:DNA binding"/>
    <property type="evidence" value="ECO:0007669"/>
    <property type="project" value="InterPro"/>
</dbReference>
<protein>
    <recommendedName>
        <fullName evidence="2">GapR-like DNA-binding domain-containing protein</fullName>
    </recommendedName>
</protein>
<dbReference type="Pfam" id="PF10073">
    <property type="entry name" value="GapR_DNA-bd"/>
    <property type="match status" value="1"/>
</dbReference>
<sequence>MSENIVSSNQLKQIIEKIERLEVEKANITEDIQAVYAEAKSYGLDTHTLKQVIKIKKMDKSKFKEQEELLETYLSALGIIKSC</sequence>
<feature type="coiled-coil region" evidence="1">
    <location>
        <begin position="11"/>
        <end position="38"/>
    </location>
</feature>
<evidence type="ECO:0000256" key="1">
    <source>
        <dbReference type="SAM" id="Coils"/>
    </source>
</evidence>
<evidence type="ECO:0000313" key="4">
    <source>
        <dbReference type="Proteomes" id="UP000244960"/>
    </source>
</evidence>
<organism evidence="3 4">
    <name type="scientific">Orientia tsutsugamushi</name>
    <name type="common">Rickettsia tsutsugamushi</name>
    <dbReference type="NCBI Taxonomy" id="784"/>
    <lineage>
        <taxon>Bacteria</taxon>
        <taxon>Pseudomonadati</taxon>
        <taxon>Pseudomonadota</taxon>
        <taxon>Alphaproteobacteria</taxon>
        <taxon>Rickettsiales</taxon>
        <taxon>Rickettsiaceae</taxon>
        <taxon>Rickettsieae</taxon>
        <taxon>Orientia</taxon>
    </lineage>
</organism>
<reference evidence="4" key="1">
    <citation type="submission" date="2018-03" db="EMBL/GenBank/DDBJ databases">
        <authorList>
            <person name="Batty M. E."/>
            <person name="Batty M E."/>
        </authorList>
    </citation>
    <scope>NUCLEOTIDE SEQUENCE [LARGE SCALE GENOMIC DNA]</scope>
</reference>